<dbReference type="Proteomes" id="UP000252355">
    <property type="component" value="Unassembled WGS sequence"/>
</dbReference>
<evidence type="ECO:0000256" key="1">
    <source>
        <dbReference type="SAM" id="MobiDB-lite"/>
    </source>
</evidence>
<protein>
    <submittedName>
        <fullName evidence="2">Uncharacterized protein</fullName>
    </submittedName>
</protein>
<reference evidence="2 3" key="1">
    <citation type="submission" date="2018-05" db="EMBL/GenBank/DDBJ databases">
        <title>A metagenomic window into the 2 km-deep terrestrial subsurface aquifer revealed taxonomically and functionally diverse microbial community comprising novel uncultured bacterial lineages.</title>
        <authorList>
            <person name="Kadnikov V.V."/>
            <person name="Mardanov A.V."/>
            <person name="Beletsky A.V."/>
            <person name="Banks D."/>
            <person name="Pimenov N.V."/>
            <person name="Frank Y.A."/>
            <person name="Karnachuk O.V."/>
            <person name="Ravin N.V."/>
        </authorList>
    </citation>
    <scope>NUCLEOTIDE SEQUENCE [LARGE SCALE GENOMIC DNA]</scope>
    <source>
        <strain evidence="2">BY5</strain>
    </source>
</reference>
<organism evidence="2 3">
    <name type="scientific">Candidatus Ozemobacter sibiricus</name>
    <dbReference type="NCBI Taxonomy" id="2268124"/>
    <lineage>
        <taxon>Bacteria</taxon>
        <taxon>Candidatus Ozemobacteria</taxon>
        <taxon>Candidatus Ozemobacterales</taxon>
        <taxon>Candidatus Ozemobacteraceae</taxon>
        <taxon>Candidatus Ozemobacter</taxon>
    </lineage>
</organism>
<name>A0A367ZR24_9BACT</name>
<accession>A0A367ZR24</accession>
<evidence type="ECO:0000313" key="2">
    <source>
        <dbReference type="EMBL" id="RCK80595.1"/>
    </source>
</evidence>
<dbReference type="AlphaFoldDB" id="A0A367ZR24"/>
<feature type="region of interest" description="Disordered" evidence="1">
    <location>
        <begin position="1"/>
        <end position="23"/>
    </location>
</feature>
<comment type="caution">
    <text evidence="2">The sequence shown here is derived from an EMBL/GenBank/DDBJ whole genome shotgun (WGS) entry which is preliminary data.</text>
</comment>
<dbReference type="EMBL" id="QOQW01000005">
    <property type="protein sequence ID" value="RCK80595.1"/>
    <property type="molecule type" value="Genomic_DNA"/>
</dbReference>
<evidence type="ECO:0000313" key="3">
    <source>
        <dbReference type="Proteomes" id="UP000252355"/>
    </source>
</evidence>
<sequence length="52" mass="5397">MRPSSLGLASPLDRHAPARPGGAAEGGPIMPCVCPEFNCYSLGRQEWSVGGL</sequence>
<proteinExistence type="predicted"/>
<gene>
    <name evidence="2" type="ORF">OZSIB_2908</name>
</gene>